<reference evidence="2" key="1">
    <citation type="submission" date="2018-06" db="EMBL/GenBank/DDBJ databases">
        <authorList>
            <person name="Zhirakovskaya E."/>
        </authorList>
    </citation>
    <scope>NUCLEOTIDE SEQUENCE</scope>
</reference>
<accession>A0A3B1BLD7</accession>
<evidence type="ECO:0000259" key="1">
    <source>
        <dbReference type="Pfam" id="PF10124"/>
    </source>
</evidence>
<dbReference type="EMBL" id="UOGA01000035">
    <property type="protein sequence ID" value="VAX15351.1"/>
    <property type="molecule type" value="Genomic_DNA"/>
</dbReference>
<dbReference type="Pfam" id="PF10124">
    <property type="entry name" value="Mu-like_gpT"/>
    <property type="match status" value="2"/>
</dbReference>
<organism evidence="2">
    <name type="scientific">hydrothermal vent metagenome</name>
    <dbReference type="NCBI Taxonomy" id="652676"/>
    <lineage>
        <taxon>unclassified sequences</taxon>
        <taxon>metagenomes</taxon>
        <taxon>ecological metagenomes</taxon>
    </lineage>
</organism>
<name>A0A3B1BLD7_9ZZZZ</name>
<sequence length="332" mass="37061">MTFAIYMIFFVIAAVAVFFGQPTDDQTLGFMPFLLGPVINRSTLSETMRGYKTVFAKAYEAATTYSGDLAMRVDSKTKQEEYRWLGAFPGLKEWVGDRSVKDLARDGFVIKNRDFEATVAVDRNDIEDDNIGVYAPLFSQLGENAKQHPDELIFSMMADGFTTAGFDGKNFFAADHPNGSQSAWSNTSADVLTATAYETARQNMMSLVNEEGRPMRLTPSHMVVPPQLEKEALDIVRADLTTNGESNVWKNTADVIVAPELATNPTYWFLACLHKPVKPFILQMRKEAQFVAMDNYDDENVFMRKEFIYGVDYRGAIGYGLPHMIFGSTGGA</sequence>
<feature type="domain" description="Bacteriophage Mu GpT" evidence="1">
    <location>
        <begin position="266"/>
        <end position="328"/>
    </location>
</feature>
<proteinExistence type="predicted"/>
<feature type="domain" description="Bacteriophage Mu GpT" evidence="1">
    <location>
        <begin position="46"/>
        <end position="188"/>
    </location>
</feature>
<dbReference type="AlphaFoldDB" id="A0A3B1BLD7"/>
<evidence type="ECO:0000313" key="2">
    <source>
        <dbReference type="EMBL" id="VAX15351.1"/>
    </source>
</evidence>
<protein>
    <submittedName>
        <fullName evidence="2">Phage major capsid protein</fullName>
    </submittedName>
</protein>
<dbReference type="InterPro" id="IPR018774">
    <property type="entry name" value="Phage_Mu_GpT"/>
</dbReference>
<gene>
    <name evidence="2" type="ORF">MNBD_NITROSPINAE04-1955</name>
</gene>